<reference evidence="2" key="1">
    <citation type="submission" date="2018-09" db="EMBL/GenBank/DDBJ databases">
        <title>The complete genome of Acinetobacter sp. strain WCHAc010005.</title>
        <authorList>
            <person name="Hu Y."/>
            <person name="Long H."/>
            <person name="Feng Y."/>
            <person name="Zong Z."/>
        </authorList>
    </citation>
    <scope>NUCLEOTIDE SEQUENCE [LARGE SCALE GENOMIC DNA]</scope>
    <source>
        <strain evidence="2">WCHAc010005</strain>
    </source>
</reference>
<dbReference type="RefSeq" id="WP_087514399.1">
    <property type="nucleotide sequence ID" value="NZ_CP032134.1"/>
</dbReference>
<name>A0A3B7LVM3_9GAMM</name>
<organism evidence="1 2">
    <name type="scientific">Acinetobacter chinensis</name>
    <dbReference type="NCBI Taxonomy" id="2004650"/>
    <lineage>
        <taxon>Bacteria</taxon>
        <taxon>Pseudomonadati</taxon>
        <taxon>Pseudomonadota</taxon>
        <taxon>Gammaproteobacteria</taxon>
        <taxon>Moraxellales</taxon>
        <taxon>Moraxellaceae</taxon>
        <taxon>Acinetobacter</taxon>
    </lineage>
</organism>
<dbReference type="KEGG" id="achi:CDG60_08530"/>
<dbReference type="EMBL" id="CP032134">
    <property type="protein sequence ID" value="AXY56608.1"/>
    <property type="molecule type" value="Genomic_DNA"/>
</dbReference>
<gene>
    <name evidence="1" type="ORF">CDG60_08530</name>
</gene>
<dbReference type="AlphaFoldDB" id="A0A3B7LVM3"/>
<accession>A0A3B7LVM3</accession>
<evidence type="ECO:0000313" key="2">
    <source>
        <dbReference type="Proteomes" id="UP000263753"/>
    </source>
</evidence>
<proteinExistence type="predicted"/>
<dbReference type="Proteomes" id="UP000263753">
    <property type="component" value="Chromosome"/>
</dbReference>
<evidence type="ECO:0000313" key="1">
    <source>
        <dbReference type="EMBL" id="AXY56608.1"/>
    </source>
</evidence>
<sequence length="94" mass="10215">MKSFELEFEGTPEQVAEQIFRKIIAPVHGELSKNHSIIAEQFALCICGNAIGCFLSSCKLPPKATADLLIRMINEMANGIESTAAFQTATEVIS</sequence>
<protein>
    <submittedName>
        <fullName evidence="1">Uncharacterized protein</fullName>
    </submittedName>
</protein>